<dbReference type="InterPro" id="IPR027417">
    <property type="entry name" value="P-loop_NTPase"/>
</dbReference>
<proteinExistence type="predicted"/>
<feature type="compositionally biased region" description="Gly residues" evidence="1">
    <location>
        <begin position="372"/>
        <end position="390"/>
    </location>
</feature>
<dbReference type="FunCoup" id="E1ZS01">
    <property type="interactions" value="1186"/>
</dbReference>
<keyword evidence="3" id="KW-1185">Reference proteome</keyword>
<dbReference type="InterPro" id="IPR044229">
    <property type="entry name" value="NOA1"/>
</dbReference>
<name>E1ZS01_CHLVA</name>
<dbReference type="AlphaFoldDB" id="E1ZS01"/>
<dbReference type="EMBL" id="GL433864">
    <property type="protein sequence ID" value="EFN51397.1"/>
    <property type="molecule type" value="Genomic_DNA"/>
</dbReference>
<gene>
    <name evidence="2" type="ORF">CHLNCDRAFT_141029</name>
</gene>
<dbReference type="PANTHER" id="PTHR47569">
    <property type="entry name" value="NO-ASSOCIATED PROTEIN 1, CHLOROPLASTIC/MITOCHONDRIAL"/>
    <property type="match status" value="1"/>
</dbReference>
<protein>
    <recommendedName>
        <fullName evidence="4">G domain-containing protein</fullName>
    </recommendedName>
</protein>
<evidence type="ECO:0000313" key="3">
    <source>
        <dbReference type="Proteomes" id="UP000008141"/>
    </source>
</evidence>
<feature type="region of interest" description="Disordered" evidence="1">
    <location>
        <begin position="341"/>
        <end position="407"/>
    </location>
</feature>
<dbReference type="OMA" id="VGACEMT"/>
<evidence type="ECO:0008006" key="4">
    <source>
        <dbReference type="Google" id="ProtNLM"/>
    </source>
</evidence>
<feature type="compositionally biased region" description="Low complexity" evidence="1">
    <location>
        <begin position="341"/>
        <end position="357"/>
    </location>
</feature>
<dbReference type="RefSeq" id="XP_005843499.1">
    <property type="nucleotide sequence ID" value="XM_005843437.1"/>
</dbReference>
<dbReference type="STRING" id="554065.E1ZS01"/>
<feature type="region of interest" description="Disordered" evidence="1">
    <location>
        <begin position="1"/>
        <end position="67"/>
    </location>
</feature>
<feature type="compositionally biased region" description="Basic and acidic residues" evidence="1">
    <location>
        <begin position="30"/>
        <end position="44"/>
    </location>
</feature>
<feature type="compositionally biased region" description="Low complexity" evidence="1">
    <location>
        <begin position="45"/>
        <end position="55"/>
    </location>
</feature>
<dbReference type="GO" id="GO:0003924">
    <property type="term" value="F:GTPase activity"/>
    <property type="evidence" value="ECO:0007669"/>
    <property type="project" value="InterPro"/>
</dbReference>
<dbReference type="GeneID" id="17350825"/>
<evidence type="ECO:0000256" key="1">
    <source>
        <dbReference type="SAM" id="MobiDB-lite"/>
    </source>
</evidence>
<evidence type="ECO:0000313" key="2">
    <source>
        <dbReference type="EMBL" id="EFN51397.1"/>
    </source>
</evidence>
<dbReference type="OrthoDB" id="1696305at2759"/>
<feature type="compositionally biased region" description="Low complexity" evidence="1">
    <location>
        <begin position="9"/>
        <end position="29"/>
    </location>
</feature>
<dbReference type="InParanoid" id="E1ZS01"/>
<dbReference type="eggNOG" id="KOG1249">
    <property type="taxonomic scope" value="Eukaryota"/>
</dbReference>
<dbReference type="SUPFAM" id="SSF52540">
    <property type="entry name" value="P-loop containing nucleoside triphosphate hydrolases"/>
    <property type="match status" value="1"/>
</dbReference>
<feature type="compositionally biased region" description="Low complexity" evidence="1">
    <location>
        <begin position="503"/>
        <end position="539"/>
    </location>
</feature>
<dbReference type="KEGG" id="cvr:CHLNCDRAFT_141029"/>
<reference evidence="2 3" key="1">
    <citation type="journal article" date="2010" name="Plant Cell">
        <title>The Chlorella variabilis NC64A genome reveals adaptation to photosymbiosis, coevolution with viruses, and cryptic sex.</title>
        <authorList>
            <person name="Blanc G."/>
            <person name="Duncan G."/>
            <person name="Agarkova I."/>
            <person name="Borodovsky M."/>
            <person name="Gurnon J."/>
            <person name="Kuo A."/>
            <person name="Lindquist E."/>
            <person name="Lucas S."/>
            <person name="Pangilinan J."/>
            <person name="Polle J."/>
            <person name="Salamov A."/>
            <person name="Terry A."/>
            <person name="Yamada T."/>
            <person name="Dunigan D.D."/>
            <person name="Grigoriev I.V."/>
            <person name="Claverie J.M."/>
            <person name="Van Etten J.L."/>
        </authorList>
    </citation>
    <scope>NUCLEOTIDE SEQUENCE [LARGE SCALE GENOMIC DNA]</scope>
    <source>
        <strain evidence="2 3">NC64A</strain>
    </source>
</reference>
<organism evidence="3">
    <name type="scientific">Chlorella variabilis</name>
    <name type="common">Green alga</name>
    <dbReference type="NCBI Taxonomy" id="554065"/>
    <lineage>
        <taxon>Eukaryota</taxon>
        <taxon>Viridiplantae</taxon>
        <taxon>Chlorophyta</taxon>
        <taxon>core chlorophytes</taxon>
        <taxon>Trebouxiophyceae</taxon>
        <taxon>Chlorellales</taxon>
        <taxon>Chlorellaceae</taxon>
        <taxon>Chlorella clade</taxon>
        <taxon>Chlorella</taxon>
    </lineage>
</organism>
<dbReference type="Gene3D" id="3.40.50.300">
    <property type="entry name" value="P-loop containing nucleotide triphosphate hydrolases"/>
    <property type="match status" value="1"/>
</dbReference>
<sequence>MIPAVVDFPQQQQQQQQRQPPQQEQPQQGQEREQAAAAGRRQDPLQEQDQLQQAQELERRRRRTGFTDKALLTPEELRQKLKVVQQQRALVVLLVDLLDASGSILGKVRELVGNNPIMLVGTKADLLPAGADGAQVAAWLQAAAAFKRIAAVSVHLVSSRTGAGVPEAVGAIRRERRGRDVFVMGAANVGKSAFIRALMKDMCRMGSRQFDPQALSRGRYLPVESAMPGTTLELIPMENKQLHPRRRLRPYVPPSPGELLQVTAAACSMPARPRDAGGAAAGAGAGAAAAAAAGPSCHVATYWWGGLAKLQLLSCPPDTELVFYGPQALLVEASVEAADPAGDAAAASEGDASASEGEGPGGDVGAGRRRGGGAASGGSGMGGGWPGLGGEEVAEEPHGFGAGSVMRRGGLRPCKTLHIKCGAGGSGARQAVADIAVSGVPGWVAVHASAGRGHTVQVRVWTPPGVEVFSRPPLPVPSPLVEPGAPDAWLPPRAAATPGGTLEQQQQEEPAGAAPATAAAAAAAPSAAAAQVTEVQGAGEAEEGRGQRVRQRPSSVDDWW</sequence>
<dbReference type="Proteomes" id="UP000008141">
    <property type="component" value="Unassembled WGS sequence"/>
</dbReference>
<accession>E1ZS01</accession>
<dbReference type="PANTHER" id="PTHR47569:SF2">
    <property type="entry name" value="NO-ASSOCIATED PROTEIN 1, CHLOROPLASTIC_MITOCHONDRIAL"/>
    <property type="match status" value="1"/>
</dbReference>
<feature type="region of interest" description="Disordered" evidence="1">
    <location>
        <begin position="478"/>
        <end position="560"/>
    </location>
</feature>